<comment type="caution">
    <text evidence="2">The sequence shown here is derived from an EMBL/GenBank/DDBJ whole genome shotgun (WGS) entry which is preliminary data.</text>
</comment>
<protein>
    <recommendedName>
        <fullName evidence="1">Filamentous haemagglutinin FhaB/tRNA nuclease CdiA-like TPS domain-containing protein</fullName>
    </recommendedName>
</protein>
<feature type="domain" description="Filamentous haemagglutinin FhaB/tRNA nuclease CdiA-like TPS" evidence="1">
    <location>
        <begin position="44"/>
        <end position="155"/>
    </location>
</feature>
<evidence type="ECO:0000313" key="3">
    <source>
        <dbReference type="Proteomes" id="UP000282574"/>
    </source>
</evidence>
<dbReference type="SUPFAM" id="SSF51126">
    <property type="entry name" value="Pectin lyase-like"/>
    <property type="match status" value="3"/>
</dbReference>
<dbReference type="NCBIfam" id="TIGR01901">
    <property type="entry name" value="adhes_NPXG"/>
    <property type="match status" value="1"/>
</dbReference>
<dbReference type="InterPro" id="IPR008638">
    <property type="entry name" value="FhaB/CdiA-like_TPS"/>
</dbReference>
<dbReference type="InterPro" id="IPR012334">
    <property type="entry name" value="Pectin_lyas_fold"/>
</dbReference>
<dbReference type="SMART" id="SM00912">
    <property type="entry name" value="Haemagg_act"/>
    <property type="match status" value="1"/>
</dbReference>
<dbReference type="Proteomes" id="UP000282574">
    <property type="component" value="Unassembled WGS sequence"/>
</dbReference>
<gene>
    <name evidence="2" type="ORF">DSM107010_29690</name>
</gene>
<dbReference type="AlphaFoldDB" id="A0AB37UK46"/>
<name>A0AB37UK46_9CYAN</name>
<dbReference type="InterPro" id="IPR011050">
    <property type="entry name" value="Pectin_lyase_fold/virulence"/>
</dbReference>
<accession>A0AB37UK46</accession>
<proteinExistence type="predicted"/>
<reference evidence="2 3" key="1">
    <citation type="journal article" date="2019" name="Genome Biol. Evol.">
        <title>Day and night: Metabolic profiles and evolutionary relationships of six axenic non-marine cyanobacteria.</title>
        <authorList>
            <person name="Will S.E."/>
            <person name="Henke P."/>
            <person name="Boedeker C."/>
            <person name="Huang S."/>
            <person name="Brinkmann H."/>
            <person name="Rohde M."/>
            <person name="Jarek M."/>
            <person name="Friedl T."/>
            <person name="Seufert S."/>
            <person name="Schumacher M."/>
            <person name="Overmann J."/>
            <person name="Neumann-Schaal M."/>
            <person name="Petersen J."/>
        </authorList>
    </citation>
    <scope>NUCLEOTIDE SEQUENCE [LARGE SCALE GENOMIC DNA]</scope>
    <source>
        <strain evidence="2 3">SAG 39.79</strain>
    </source>
</reference>
<sequence length="975" mass="99977">MVVIAGKHKNYCMVGWTSAIAICGAIASLENFASAQVVPDNTLGTEGSIVTSQPVDPTVDVISGGATRGDNLFHSFDSFSVLTGRSAYFNNANNIQNIFSRVTGGSISNIDGLLRANGAASLFLLNPNGIIFGTNARLDIGGSFIASTAKSLKFADDTSFSASAEQTTPLLTISVPIGLQFGTNAGRIVNQARAIATQGQATGLTVKPSKTLALVGGDVSLDGGIVRAPDSRVELGGLTAEGTVGLNFNNSELRLSFPKDTARADVLLNNAAKVDVAANGGGSIAVTARELQLLGESSLANGIATRQGVAGVRGGDIAIDTTGATIISQSSSIVNVFDNGIGGRAGNVYIKAGSLTIDNLGRVSAIQFRDNAVDRAASGDIFVETAGSVTLSATDTGLNSAFSTLSFGDSAGNITVKANGSIDISDSEIVAASFKASGGTILLQANDSISITDNSFIASNVFEGRGNGGDITIKAGGPISIANLSWIASQSGVGGEKPHQGNGGNFYIKGKSLSITGGAQLSTRTFSFGKAGDIEIDTTDFVEVSGRYPVIFPDTANDIRLKGREYSTLLTSTGAGANGTGGQISITTGTLRVFDGGAINAQSLSTFRGGNIIVNADVLDLNRGGQILTTASNSGDAGDIIINAKNRIAIASRNPDYFNFFNQVSQLEDFSGSVGPISPASGIFANTTEQSTGRGGSLQVTTKELRIGDGGQISVSSQSGNAGNIAVTADSMRVEDGSLTATTRSGNGGNITLQIADLLLLRRNSSISATAGTAQAGGDGGNINIDTTFLVALENSEIAANAFAGRGGNIEINVRGLFISPDSRIAATSDRGIDGVVTIDDIDVDPSQGLVVLPVELVDASNQIVAGCATGSENQFVVNGRGGLPPNPRERLNAETVLTDWAMLEPEAESRSNTIPDRVVNSAPTQIVPTQIVEATQWAFNEKNEVILMAASTNKMRSPALNCNGTYPAAEILLK</sequence>
<dbReference type="RefSeq" id="WP_015152909.1">
    <property type="nucleotide sequence ID" value="NZ_JAVKZF010000002.1"/>
</dbReference>
<dbReference type="Gene3D" id="2.160.20.10">
    <property type="entry name" value="Single-stranded right-handed beta-helix, Pectin lyase-like"/>
    <property type="match status" value="3"/>
</dbReference>
<evidence type="ECO:0000313" key="2">
    <source>
        <dbReference type="EMBL" id="RUT11792.1"/>
    </source>
</evidence>
<evidence type="ECO:0000259" key="1">
    <source>
        <dbReference type="SMART" id="SM00912"/>
    </source>
</evidence>
<keyword evidence="3" id="KW-1185">Reference proteome</keyword>
<dbReference type="EMBL" id="RSCK01000021">
    <property type="protein sequence ID" value="RUT11792.1"/>
    <property type="molecule type" value="Genomic_DNA"/>
</dbReference>
<dbReference type="Pfam" id="PF05860">
    <property type="entry name" value="TPS"/>
    <property type="match status" value="1"/>
</dbReference>
<organism evidence="2 3">
    <name type="scientific">Chroococcidiopsis cubana SAG 39.79</name>
    <dbReference type="NCBI Taxonomy" id="388085"/>
    <lineage>
        <taxon>Bacteria</taxon>
        <taxon>Bacillati</taxon>
        <taxon>Cyanobacteriota</taxon>
        <taxon>Cyanophyceae</taxon>
        <taxon>Chroococcidiopsidales</taxon>
        <taxon>Chroococcidiopsidaceae</taxon>
        <taxon>Chroococcidiopsis</taxon>
    </lineage>
</organism>